<evidence type="ECO:0000313" key="2">
    <source>
        <dbReference type="EMBL" id="BBG28047.1"/>
    </source>
</evidence>
<dbReference type="Proteomes" id="UP000322983">
    <property type="component" value="Chromosome"/>
</dbReference>
<reference evidence="4" key="1">
    <citation type="submission" date="2018-09" db="EMBL/GenBank/DDBJ databases">
        <title>Complete Genome Sequencing of Sulfolobus sp. JCM 16834.</title>
        <authorList>
            <person name="Kato S."/>
            <person name="Itoh T."/>
            <person name="Ohkuma M."/>
        </authorList>
    </citation>
    <scope>NUCLEOTIDE SEQUENCE [LARGE SCALE GENOMIC DNA]</scope>
    <source>
        <strain evidence="4">IC-007</strain>
    </source>
</reference>
<evidence type="ECO:0000313" key="1">
    <source>
        <dbReference type="EMBL" id="BBG25253.1"/>
    </source>
</evidence>
<protein>
    <submittedName>
        <fullName evidence="1">Uncharacterized protein</fullName>
    </submittedName>
</protein>
<dbReference type="EMBL" id="AP018930">
    <property type="protein sequence ID" value="BBG28047.1"/>
    <property type="molecule type" value="Genomic_DNA"/>
</dbReference>
<name>A0A510DYE2_9CREN</name>
<accession>A0A510DYE2</accession>
<dbReference type="KEGG" id="step:IC006_2588"/>
<evidence type="ECO:0000313" key="4">
    <source>
        <dbReference type="Proteomes" id="UP000325030"/>
    </source>
</evidence>
<keyword evidence="3" id="KW-1185">Reference proteome</keyword>
<evidence type="ECO:0000313" key="3">
    <source>
        <dbReference type="Proteomes" id="UP000322983"/>
    </source>
</evidence>
<dbReference type="AlphaFoldDB" id="A0A510DYE2"/>
<organism evidence="1 3">
    <name type="scientific">Sulfuracidifex tepidarius</name>
    <dbReference type="NCBI Taxonomy" id="1294262"/>
    <lineage>
        <taxon>Archaea</taxon>
        <taxon>Thermoproteota</taxon>
        <taxon>Thermoprotei</taxon>
        <taxon>Sulfolobales</taxon>
        <taxon>Sulfolobaceae</taxon>
        <taxon>Sulfuracidifex</taxon>
    </lineage>
</organism>
<accession>A0A510E6I9</accession>
<dbReference type="EMBL" id="AP018929">
    <property type="protein sequence ID" value="BBG25253.1"/>
    <property type="molecule type" value="Genomic_DNA"/>
</dbReference>
<dbReference type="GeneID" id="41718874"/>
<reference evidence="1 3" key="2">
    <citation type="journal article" date="2020" name="Int. J. Syst. Evol. Microbiol.">
        <title>Sulfuracidifex tepidarius gen. nov., sp. nov. and transfer of Sulfolobus metallicus Huber and Stetter 1992 to the genus Sulfuracidifex as Sulfuracidifex metallicus comb. nov.</title>
        <authorList>
            <person name="Itoh T."/>
            <person name="Miura T."/>
            <person name="Sakai H.D."/>
            <person name="Kato S."/>
            <person name="Ohkuma M."/>
            <person name="Takashina T."/>
        </authorList>
    </citation>
    <scope>NUCLEOTIDE SEQUENCE [LARGE SCALE GENOMIC DNA]</scope>
    <source>
        <strain evidence="1 3">IC-006</strain>
        <strain evidence="2">IC-007</strain>
    </source>
</reference>
<proteinExistence type="predicted"/>
<sequence>MNQVFSLSEKILSDMIKWYGTTFRAAAIDIEEEVPVLVIVLKEVSGVSFTSRGEISWFFMRRALKDTPVDRDTKIQVVIFSDKEARLSIPYLIYVSMFGKVLYDPDKLFSKEFRTIEESEKKILLLADIKKGEVVDIEQQ</sequence>
<dbReference type="RefSeq" id="WP_054845814.1">
    <property type="nucleotide sequence ID" value="NZ_AP018929.1"/>
</dbReference>
<gene>
    <name evidence="1" type="ORF">IC006_2588</name>
    <name evidence="2" type="ORF">IC007_2602</name>
</gene>
<dbReference type="OrthoDB" id="36729at2157"/>
<dbReference type="STRING" id="1294262.GCA_001316085_01477"/>
<dbReference type="Proteomes" id="UP000325030">
    <property type="component" value="Chromosome"/>
</dbReference>